<reference evidence="1" key="1">
    <citation type="submission" date="2021-02" db="EMBL/GenBank/DDBJ databases">
        <authorList>
            <person name="Nowell W R."/>
        </authorList>
    </citation>
    <scope>NUCLEOTIDE SEQUENCE</scope>
</reference>
<evidence type="ECO:0000313" key="1">
    <source>
        <dbReference type="EMBL" id="CAF0740032.1"/>
    </source>
</evidence>
<dbReference type="Proteomes" id="UP000663882">
    <property type="component" value="Unassembled WGS sequence"/>
</dbReference>
<dbReference type="Proteomes" id="UP000663874">
    <property type="component" value="Unassembled WGS sequence"/>
</dbReference>
<protein>
    <submittedName>
        <fullName evidence="1">Uncharacterized protein</fullName>
    </submittedName>
</protein>
<dbReference type="EMBL" id="CAJOAX010000326">
    <property type="protein sequence ID" value="CAF3567496.1"/>
    <property type="molecule type" value="Genomic_DNA"/>
</dbReference>
<gene>
    <name evidence="4" type="ORF">FNK824_LOCUS38841</name>
    <name evidence="3" type="ORF">JBS370_LOCUS6694</name>
    <name evidence="2" type="ORF">OTI717_LOCUS5129</name>
    <name evidence="1" type="ORF">RFH988_LOCUS681</name>
</gene>
<dbReference type="EMBL" id="CAJOBD010000377">
    <property type="protein sequence ID" value="CAF3657182.1"/>
    <property type="molecule type" value="Genomic_DNA"/>
</dbReference>
<evidence type="ECO:0000313" key="5">
    <source>
        <dbReference type="Proteomes" id="UP000663882"/>
    </source>
</evidence>
<dbReference type="Proteomes" id="UP000663836">
    <property type="component" value="Unassembled WGS sequence"/>
</dbReference>
<evidence type="ECO:0000313" key="3">
    <source>
        <dbReference type="EMBL" id="CAF3657182.1"/>
    </source>
</evidence>
<sequence length="115" mass="13736">MFILDTKTQSFCWINMVLESLIECYSHLEAQQNEDSPRLKSAADKARSELYEWRRINAKRINILNLIHQEPTRSLEQFVQDLTKFQQTTNRLQSLIHIQQKAKNRIIPMKIHQEI</sequence>
<proteinExistence type="predicted"/>
<evidence type="ECO:0000313" key="2">
    <source>
        <dbReference type="EMBL" id="CAF3567496.1"/>
    </source>
</evidence>
<comment type="caution">
    <text evidence="1">The sequence shown here is derived from an EMBL/GenBank/DDBJ whole genome shotgun (WGS) entry which is preliminary data.</text>
</comment>
<dbReference type="EMBL" id="CAJOBE010023263">
    <property type="protein sequence ID" value="CAF4255963.1"/>
    <property type="molecule type" value="Genomic_DNA"/>
</dbReference>
<dbReference type="Proteomes" id="UP000663823">
    <property type="component" value="Unassembled WGS sequence"/>
</dbReference>
<dbReference type="AlphaFoldDB" id="A0A813NLP8"/>
<name>A0A813NLP8_9BILA</name>
<organism evidence="1 5">
    <name type="scientific">Rotaria sordida</name>
    <dbReference type="NCBI Taxonomy" id="392033"/>
    <lineage>
        <taxon>Eukaryota</taxon>
        <taxon>Metazoa</taxon>
        <taxon>Spiralia</taxon>
        <taxon>Gnathifera</taxon>
        <taxon>Rotifera</taxon>
        <taxon>Eurotatoria</taxon>
        <taxon>Bdelloidea</taxon>
        <taxon>Philodinida</taxon>
        <taxon>Philodinidae</taxon>
        <taxon>Rotaria</taxon>
    </lineage>
</organism>
<evidence type="ECO:0000313" key="4">
    <source>
        <dbReference type="EMBL" id="CAF4255963.1"/>
    </source>
</evidence>
<accession>A0A813NLP8</accession>
<dbReference type="EMBL" id="CAJNOO010000011">
    <property type="protein sequence ID" value="CAF0740032.1"/>
    <property type="molecule type" value="Genomic_DNA"/>
</dbReference>
<dbReference type="OrthoDB" id="10357308at2759"/>